<sequence length="167" mass="17736">MSRKIELTTTYSLPVEAVHRTLTDENFWLRRVEKGAEYGLTLDHLTAGEGTIDVGLAQSFDKDKMPSMIGKIIKGDLSIVRGEVWGPLADGRADGSFTAVTTGMPVTVNGTAVLAESDGGCTVTVTGEVDVDIKLIGGTIEGMVAEQILGILGRDQEVVEEWVAANA</sequence>
<name>A0ABV9FVF6_9NOCA</name>
<keyword evidence="2" id="KW-1185">Reference proteome</keyword>
<accession>A0ABV9FVF6</accession>
<dbReference type="InterPro" id="IPR019639">
    <property type="entry name" value="DUF2505"/>
</dbReference>
<dbReference type="EMBL" id="JBHSFO010000009">
    <property type="protein sequence ID" value="MFC4605209.1"/>
    <property type="molecule type" value="Genomic_DNA"/>
</dbReference>
<dbReference type="SUPFAM" id="SSF55961">
    <property type="entry name" value="Bet v1-like"/>
    <property type="match status" value="1"/>
</dbReference>
<proteinExistence type="predicted"/>
<dbReference type="RefSeq" id="WP_378418604.1">
    <property type="nucleotide sequence ID" value="NZ_JBHSFO010000009.1"/>
</dbReference>
<dbReference type="Pfam" id="PF10698">
    <property type="entry name" value="DUF2505"/>
    <property type="match status" value="1"/>
</dbReference>
<comment type="caution">
    <text evidence="1">The sequence shown here is derived from an EMBL/GenBank/DDBJ whole genome shotgun (WGS) entry which is preliminary data.</text>
</comment>
<dbReference type="Proteomes" id="UP001595914">
    <property type="component" value="Unassembled WGS sequence"/>
</dbReference>
<reference evidence="2" key="1">
    <citation type="journal article" date="2019" name="Int. J. Syst. Evol. Microbiol.">
        <title>The Global Catalogue of Microorganisms (GCM) 10K type strain sequencing project: providing services to taxonomists for standard genome sequencing and annotation.</title>
        <authorList>
            <consortium name="The Broad Institute Genomics Platform"/>
            <consortium name="The Broad Institute Genome Sequencing Center for Infectious Disease"/>
            <person name="Wu L."/>
            <person name="Ma J."/>
        </authorList>
    </citation>
    <scope>NUCLEOTIDE SEQUENCE [LARGE SCALE GENOMIC DNA]</scope>
    <source>
        <strain evidence="2">CCUG 54520</strain>
    </source>
</reference>
<protein>
    <submittedName>
        <fullName evidence="1">DUF2505 domain-containing protein</fullName>
    </submittedName>
</protein>
<organism evidence="1 2">
    <name type="scientific">Rhodococcus kronopolitis</name>
    <dbReference type="NCBI Taxonomy" id="1460226"/>
    <lineage>
        <taxon>Bacteria</taxon>
        <taxon>Bacillati</taxon>
        <taxon>Actinomycetota</taxon>
        <taxon>Actinomycetes</taxon>
        <taxon>Mycobacteriales</taxon>
        <taxon>Nocardiaceae</taxon>
        <taxon>Rhodococcus</taxon>
    </lineage>
</organism>
<evidence type="ECO:0000313" key="2">
    <source>
        <dbReference type="Proteomes" id="UP001595914"/>
    </source>
</evidence>
<evidence type="ECO:0000313" key="1">
    <source>
        <dbReference type="EMBL" id="MFC4605209.1"/>
    </source>
</evidence>
<gene>
    <name evidence="1" type="ORF">ACFO6S_16040</name>
</gene>